<dbReference type="Pfam" id="PF00005">
    <property type="entry name" value="ABC_tran"/>
    <property type="match status" value="2"/>
</dbReference>
<evidence type="ECO:0000256" key="3">
    <source>
        <dbReference type="ARBA" id="ARBA00022741"/>
    </source>
</evidence>
<proteinExistence type="predicted"/>
<keyword evidence="4 6" id="KW-0067">ATP-binding</keyword>
<dbReference type="InterPro" id="IPR017871">
    <property type="entry name" value="ABC_transporter-like_CS"/>
</dbReference>
<dbReference type="SMART" id="SM00382">
    <property type="entry name" value="AAA"/>
    <property type="match status" value="2"/>
</dbReference>
<gene>
    <name evidence="6" type="ORF">GCM10023147_11660</name>
</gene>
<dbReference type="InterPro" id="IPR027417">
    <property type="entry name" value="P-loop_NTPase"/>
</dbReference>
<dbReference type="SUPFAM" id="SSF52540">
    <property type="entry name" value="P-loop containing nucleoside triphosphate hydrolases"/>
    <property type="match status" value="2"/>
</dbReference>
<dbReference type="PANTHER" id="PTHR43790">
    <property type="entry name" value="CARBOHYDRATE TRANSPORT ATP-BINDING PROTEIN MG119-RELATED"/>
    <property type="match status" value="1"/>
</dbReference>
<dbReference type="EMBL" id="BAABFR010000012">
    <property type="protein sequence ID" value="GAA4387354.1"/>
    <property type="molecule type" value="Genomic_DNA"/>
</dbReference>
<dbReference type="InterPro" id="IPR003439">
    <property type="entry name" value="ABC_transporter-like_ATP-bd"/>
</dbReference>
<evidence type="ECO:0000313" key="6">
    <source>
        <dbReference type="EMBL" id="GAA4387354.1"/>
    </source>
</evidence>
<dbReference type="GO" id="GO:0005524">
    <property type="term" value="F:ATP binding"/>
    <property type="evidence" value="ECO:0007669"/>
    <property type="project" value="UniProtKB-KW"/>
</dbReference>
<evidence type="ECO:0000256" key="2">
    <source>
        <dbReference type="ARBA" id="ARBA00022737"/>
    </source>
</evidence>
<dbReference type="PROSITE" id="PS00211">
    <property type="entry name" value="ABC_TRANSPORTER_1"/>
    <property type="match status" value="1"/>
</dbReference>
<keyword evidence="2" id="KW-0677">Repeat</keyword>
<dbReference type="Proteomes" id="UP001500635">
    <property type="component" value="Unassembled WGS sequence"/>
</dbReference>
<organism evidence="6 7">
    <name type="scientific">Tsukamurella soli</name>
    <dbReference type="NCBI Taxonomy" id="644556"/>
    <lineage>
        <taxon>Bacteria</taxon>
        <taxon>Bacillati</taxon>
        <taxon>Actinomycetota</taxon>
        <taxon>Actinomycetes</taxon>
        <taxon>Mycobacteriales</taxon>
        <taxon>Tsukamurellaceae</taxon>
        <taxon>Tsukamurella</taxon>
    </lineage>
</organism>
<feature type="domain" description="ABC transporter" evidence="5">
    <location>
        <begin position="5"/>
        <end position="245"/>
    </location>
</feature>
<dbReference type="InterPro" id="IPR050107">
    <property type="entry name" value="ABC_carbohydrate_import_ATPase"/>
</dbReference>
<dbReference type="CDD" id="cd03216">
    <property type="entry name" value="ABC_Carb_Monos_I"/>
    <property type="match status" value="1"/>
</dbReference>
<dbReference type="RefSeq" id="WP_344992224.1">
    <property type="nucleotide sequence ID" value="NZ_BAABFR010000012.1"/>
</dbReference>
<accession>A0ABP8J9Q1</accession>
<dbReference type="CDD" id="cd03215">
    <property type="entry name" value="ABC_Carb_Monos_II"/>
    <property type="match status" value="1"/>
</dbReference>
<evidence type="ECO:0000259" key="5">
    <source>
        <dbReference type="PROSITE" id="PS50893"/>
    </source>
</evidence>
<keyword evidence="3" id="KW-0547">Nucleotide-binding</keyword>
<dbReference type="InterPro" id="IPR003593">
    <property type="entry name" value="AAA+_ATPase"/>
</dbReference>
<name>A0ABP8J9Q1_9ACTN</name>
<dbReference type="Gene3D" id="3.40.50.300">
    <property type="entry name" value="P-loop containing nucleotide triphosphate hydrolases"/>
    <property type="match status" value="2"/>
</dbReference>
<reference evidence="7" key="1">
    <citation type="journal article" date="2019" name="Int. J. Syst. Evol. Microbiol.">
        <title>The Global Catalogue of Microorganisms (GCM) 10K type strain sequencing project: providing services to taxonomists for standard genome sequencing and annotation.</title>
        <authorList>
            <consortium name="The Broad Institute Genomics Platform"/>
            <consortium name="The Broad Institute Genome Sequencing Center for Infectious Disease"/>
            <person name="Wu L."/>
            <person name="Ma J."/>
        </authorList>
    </citation>
    <scope>NUCLEOTIDE SEQUENCE [LARGE SCALE GENOMIC DNA]</scope>
    <source>
        <strain evidence="7">JCM 17688</strain>
    </source>
</reference>
<dbReference type="PANTHER" id="PTHR43790:SF9">
    <property type="entry name" value="GALACTOFURANOSE TRANSPORTER ATP-BINDING PROTEIN YTFR"/>
    <property type="match status" value="1"/>
</dbReference>
<evidence type="ECO:0000256" key="4">
    <source>
        <dbReference type="ARBA" id="ARBA00022840"/>
    </source>
</evidence>
<protein>
    <submittedName>
        <fullName evidence="6">Sugar ABC transporter ATP-binding protein</fullName>
    </submittedName>
</protein>
<sequence length="501" mass="53890">MTTLLELDGITKRYGPNTVLDNVSLTVRKNEVIGLIGENGAGKSTLLKILAGVHRPDEGTMRVSGVDTVFTSPADATRHGVGVVHQEQSLLPNLTIAENLTLGSESDFTRFGLIRRGARRRAAQSMLDLVDSEVSPAALTDDVGFAERQMIEVARAVAGKQTGHAPLLVLDEPTSVLQPADIEVLHQRVLVLREIGSVIFVSHRLDEVLRFSDRVYVLRDGKLVGERSTTDVDERELYAMMIGKEAADEIYSTGRRKPVPDGTPMLAARNVTVRGHVDDVSISVLPGEVVCLVGVASSGREELARAIFGAMPAQAGSFEVKGERLNPSSPTAAVAAGIGYVPAERRSEGMVSGATVADNISLAHPSTSMQSRSGVARREALGWIERLHIRPADPDADIARLSGGNQQKAVLAKWIRDEDLTVLILDHPTRGLDIGAKEDVYALVRDLSDRGVGVLVLADTLDEAIGLGHRIVVLRDGRVSAEFDSVATEPPTKIEILEKMM</sequence>
<comment type="caution">
    <text evidence="6">The sequence shown here is derived from an EMBL/GenBank/DDBJ whole genome shotgun (WGS) entry which is preliminary data.</text>
</comment>
<keyword evidence="7" id="KW-1185">Reference proteome</keyword>
<evidence type="ECO:0000313" key="7">
    <source>
        <dbReference type="Proteomes" id="UP001500635"/>
    </source>
</evidence>
<keyword evidence="1" id="KW-0813">Transport</keyword>
<dbReference type="PROSITE" id="PS50893">
    <property type="entry name" value="ABC_TRANSPORTER_2"/>
    <property type="match status" value="2"/>
</dbReference>
<feature type="domain" description="ABC transporter" evidence="5">
    <location>
        <begin position="254"/>
        <end position="501"/>
    </location>
</feature>
<evidence type="ECO:0000256" key="1">
    <source>
        <dbReference type="ARBA" id="ARBA00022448"/>
    </source>
</evidence>